<evidence type="ECO:0000259" key="1">
    <source>
        <dbReference type="Pfam" id="PF01170"/>
    </source>
</evidence>
<evidence type="ECO:0000313" key="3">
    <source>
        <dbReference type="Proteomes" id="UP000199050"/>
    </source>
</evidence>
<dbReference type="Gene3D" id="3.40.50.150">
    <property type="entry name" value="Vaccinia Virus protein VP39"/>
    <property type="match status" value="1"/>
</dbReference>
<dbReference type="STRING" id="1174501.SAMN05216192_15235"/>
<proteinExistence type="predicted"/>
<accession>A0A1G9EDE6</accession>
<keyword evidence="3" id="KW-1185">Reference proteome</keyword>
<name>A0A1G9EDE6_9BACL</name>
<dbReference type="InterPro" id="IPR000241">
    <property type="entry name" value="RlmKL-like_Mtase"/>
</dbReference>
<dbReference type="Proteomes" id="UP000199050">
    <property type="component" value="Unassembled WGS sequence"/>
</dbReference>
<reference evidence="3" key="1">
    <citation type="submission" date="2016-10" db="EMBL/GenBank/DDBJ databases">
        <authorList>
            <person name="Varghese N."/>
            <person name="Submissions S."/>
        </authorList>
    </citation>
    <scope>NUCLEOTIDE SEQUENCE [LARGE SCALE GENOMIC DNA]</scope>
    <source>
        <strain evidence="3">CGMCC 1.11012</strain>
    </source>
</reference>
<dbReference type="InterPro" id="IPR029063">
    <property type="entry name" value="SAM-dependent_MTases_sf"/>
</dbReference>
<dbReference type="PANTHER" id="PTHR14911:SF13">
    <property type="entry name" value="TRNA (GUANINE(6)-N2)-METHYLTRANSFERASE THUMP3"/>
    <property type="match status" value="1"/>
</dbReference>
<feature type="domain" description="Ribosomal RNA large subunit methyltransferase K/L-like methyltransferase" evidence="1">
    <location>
        <begin position="178"/>
        <end position="270"/>
    </location>
</feature>
<dbReference type="AlphaFoldDB" id="A0A1G9EDE6"/>
<keyword evidence="2" id="KW-0489">Methyltransferase</keyword>
<organism evidence="2 3">
    <name type="scientific">Paenibacillus typhae</name>
    <dbReference type="NCBI Taxonomy" id="1174501"/>
    <lineage>
        <taxon>Bacteria</taxon>
        <taxon>Bacillati</taxon>
        <taxon>Bacillota</taxon>
        <taxon>Bacilli</taxon>
        <taxon>Bacillales</taxon>
        <taxon>Paenibacillaceae</taxon>
        <taxon>Paenibacillus</taxon>
    </lineage>
</organism>
<dbReference type="Pfam" id="PF01170">
    <property type="entry name" value="UPF0020"/>
    <property type="match status" value="1"/>
</dbReference>
<keyword evidence="2" id="KW-0808">Transferase</keyword>
<dbReference type="GO" id="GO:0016423">
    <property type="term" value="F:tRNA (guanine) methyltransferase activity"/>
    <property type="evidence" value="ECO:0007669"/>
    <property type="project" value="TreeGrafter"/>
</dbReference>
<dbReference type="SUPFAM" id="SSF53335">
    <property type="entry name" value="S-adenosyl-L-methionine-dependent methyltransferases"/>
    <property type="match status" value="1"/>
</dbReference>
<sequence length="333" mass="37235">MTVPVNMEPGKEQEGQLNRQEADPAYIYTYACSGDEQDLCGMELRCLFGKDIPQGIFGSGIRVEPSRSPFIKEMIEVMYTGDSLPEIYDQTEQVELNGKTFKVIFVKTNDLPPERKIEYNERRVIEREIGLRIEGEADVNHPELVYGIVTLGGRWYFGAYHKNNATWFRQIKKPRSYSIALSTRVARAAVNMAVPDPAGIRAIDPCCGIGTVMIEALSMGIDIVGRDINPFIAQGARTNIAHFGFDAPVTLGDIADITEHYDAAIVDMPYNLYSSITPEEQFDILVNARRIADRVVIVAIEAMDEMIGKAGFRIIDRCVARKGAFSRHLMLCV</sequence>
<protein>
    <submittedName>
        <fullName evidence="2">tRNA G10 N-methylase Trm11</fullName>
    </submittedName>
</protein>
<evidence type="ECO:0000313" key="2">
    <source>
        <dbReference type="EMBL" id="SDK74116.1"/>
    </source>
</evidence>
<dbReference type="PANTHER" id="PTHR14911">
    <property type="entry name" value="THUMP DOMAIN-CONTAINING"/>
    <property type="match status" value="1"/>
</dbReference>
<dbReference type="CDD" id="cd02440">
    <property type="entry name" value="AdoMet_MTases"/>
    <property type="match status" value="1"/>
</dbReference>
<dbReference type="EMBL" id="FNDX01000052">
    <property type="protein sequence ID" value="SDK74116.1"/>
    <property type="molecule type" value="Genomic_DNA"/>
</dbReference>
<gene>
    <name evidence="2" type="ORF">SAMN05216192_15235</name>
</gene>
<dbReference type="GO" id="GO:0030488">
    <property type="term" value="P:tRNA methylation"/>
    <property type="evidence" value="ECO:0007669"/>
    <property type="project" value="TreeGrafter"/>
</dbReference>